<evidence type="ECO:0000313" key="3">
    <source>
        <dbReference type="Proteomes" id="UP000800235"/>
    </source>
</evidence>
<gene>
    <name evidence="2" type="ORF">EJ08DRAFT_188177</name>
</gene>
<sequence length="299" mass="33532">MEARRRQYMQPLRVPHAPTRLEHNRLLPPLADQPYLELRRPSFKDACFTTSALSPCWVGKRYGGEWDAASTRTSLLDRYLSQDEQPTPYSHDLAPSPIPQTPILNDISNALPHPSNSKKFWVYRAAQKAALENPNKSITMRSDCVATPPLIIPPPSVSYFSPDTATEPEELVSAVETPINDDTQSEPATPLSRTPMEMLTERAMISGGLDSRFPPLPSRYHFPPSSRIQETDFDTSSVRSLPISTREQHDPIDGRIKLIRSQTLDAVPPQRAQRVQKRRPPPLKIISAISDIDSPPSTD</sequence>
<feature type="compositionally biased region" description="Basic and acidic residues" evidence="1">
    <location>
        <begin position="246"/>
        <end position="256"/>
    </location>
</feature>
<feature type="region of interest" description="Disordered" evidence="1">
    <location>
        <begin position="208"/>
        <end position="299"/>
    </location>
</feature>
<keyword evidence="3" id="KW-1185">Reference proteome</keyword>
<evidence type="ECO:0000256" key="1">
    <source>
        <dbReference type="SAM" id="MobiDB-lite"/>
    </source>
</evidence>
<reference evidence="2" key="1">
    <citation type="journal article" date="2020" name="Stud. Mycol.">
        <title>101 Dothideomycetes genomes: a test case for predicting lifestyles and emergence of pathogens.</title>
        <authorList>
            <person name="Haridas S."/>
            <person name="Albert R."/>
            <person name="Binder M."/>
            <person name="Bloem J."/>
            <person name="Labutti K."/>
            <person name="Salamov A."/>
            <person name="Andreopoulos B."/>
            <person name="Baker S."/>
            <person name="Barry K."/>
            <person name="Bills G."/>
            <person name="Bluhm B."/>
            <person name="Cannon C."/>
            <person name="Castanera R."/>
            <person name="Culley D."/>
            <person name="Daum C."/>
            <person name="Ezra D."/>
            <person name="Gonzalez J."/>
            <person name="Henrissat B."/>
            <person name="Kuo A."/>
            <person name="Liang C."/>
            <person name="Lipzen A."/>
            <person name="Lutzoni F."/>
            <person name="Magnuson J."/>
            <person name="Mondo S."/>
            <person name="Nolan M."/>
            <person name="Ohm R."/>
            <person name="Pangilinan J."/>
            <person name="Park H.-J."/>
            <person name="Ramirez L."/>
            <person name="Alfaro M."/>
            <person name="Sun H."/>
            <person name="Tritt A."/>
            <person name="Yoshinaga Y."/>
            <person name="Zwiers L.-H."/>
            <person name="Turgeon B."/>
            <person name="Goodwin S."/>
            <person name="Spatafora J."/>
            <person name="Crous P."/>
            <person name="Grigoriev I."/>
        </authorList>
    </citation>
    <scope>NUCLEOTIDE SEQUENCE</scope>
    <source>
        <strain evidence="2">CBS 130266</strain>
    </source>
</reference>
<comment type="caution">
    <text evidence="2">The sequence shown here is derived from an EMBL/GenBank/DDBJ whole genome shotgun (WGS) entry which is preliminary data.</text>
</comment>
<dbReference type="OrthoDB" id="3929851at2759"/>
<feature type="compositionally biased region" description="Low complexity" evidence="1">
    <location>
        <begin position="285"/>
        <end position="299"/>
    </location>
</feature>
<dbReference type="Proteomes" id="UP000800235">
    <property type="component" value="Unassembled WGS sequence"/>
</dbReference>
<proteinExistence type="predicted"/>
<accession>A0A9P4NU82</accession>
<dbReference type="AlphaFoldDB" id="A0A9P4NU82"/>
<evidence type="ECO:0000313" key="2">
    <source>
        <dbReference type="EMBL" id="KAF2431448.1"/>
    </source>
</evidence>
<feature type="compositionally biased region" description="Polar residues" evidence="1">
    <location>
        <begin position="234"/>
        <end position="245"/>
    </location>
</feature>
<protein>
    <submittedName>
        <fullName evidence="2">Uncharacterized protein</fullName>
    </submittedName>
</protein>
<dbReference type="EMBL" id="MU007032">
    <property type="protein sequence ID" value="KAF2431448.1"/>
    <property type="molecule type" value="Genomic_DNA"/>
</dbReference>
<name>A0A9P4NU82_9PEZI</name>
<organism evidence="2 3">
    <name type="scientific">Tothia fuscella</name>
    <dbReference type="NCBI Taxonomy" id="1048955"/>
    <lineage>
        <taxon>Eukaryota</taxon>
        <taxon>Fungi</taxon>
        <taxon>Dikarya</taxon>
        <taxon>Ascomycota</taxon>
        <taxon>Pezizomycotina</taxon>
        <taxon>Dothideomycetes</taxon>
        <taxon>Pleosporomycetidae</taxon>
        <taxon>Venturiales</taxon>
        <taxon>Cylindrosympodiaceae</taxon>
        <taxon>Tothia</taxon>
    </lineage>
</organism>